<dbReference type="AlphaFoldDB" id="A0AAV6WAG0"/>
<accession>A0AAV6WAG0</accession>
<evidence type="ECO:0000256" key="2">
    <source>
        <dbReference type="ARBA" id="ARBA00023015"/>
    </source>
</evidence>
<dbReference type="FunFam" id="1.20.5.170:FF:000020">
    <property type="entry name" value="BZIP transcription factor"/>
    <property type="match status" value="1"/>
</dbReference>
<protein>
    <recommendedName>
        <fullName evidence="8">BZIP domain-containing protein</fullName>
    </recommendedName>
</protein>
<dbReference type="Pfam" id="PF00170">
    <property type="entry name" value="bZIP_1"/>
    <property type="match status" value="1"/>
</dbReference>
<keyword evidence="2" id="KW-0805">Transcription regulation</keyword>
<dbReference type="InterPro" id="IPR046347">
    <property type="entry name" value="bZIP_sf"/>
</dbReference>
<dbReference type="GO" id="GO:0003700">
    <property type="term" value="F:DNA-binding transcription factor activity"/>
    <property type="evidence" value="ECO:0007669"/>
    <property type="project" value="InterPro"/>
</dbReference>
<feature type="domain" description="BZIP" evidence="8">
    <location>
        <begin position="425"/>
        <end position="474"/>
    </location>
</feature>
<dbReference type="Gene3D" id="1.20.5.170">
    <property type="match status" value="1"/>
</dbReference>
<feature type="region of interest" description="Disordered" evidence="7">
    <location>
        <begin position="387"/>
        <end position="423"/>
    </location>
</feature>
<keyword evidence="6" id="KW-0175">Coiled coil</keyword>
<evidence type="ECO:0000313" key="9">
    <source>
        <dbReference type="EMBL" id="KAG8368381.1"/>
    </source>
</evidence>
<dbReference type="CDD" id="cd14707">
    <property type="entry name" value="bZIP_plant_BZIP46"/>
    <property type="match status" value="1"/>
</dbReference>
<evidence type="ECO:0000313" key="10">
    <source>
        <dbReference type="Proteomes" id="UP000826271"/>
    </source>
</evidence>
<name>A0AAV6WAG0_9LAMI</name>
<keyword evidence="4" id="KW-0804">Transcription</keyword>
<keyword evidence="10" id="KW-1185">Reference proteome</keyword>
<dbReference type="SMART" id="SM00338">
    <property type="entry name" value="BRLZ"/>
    <property type="match status" value="1"/>
</dbReference>
<dbReference type="GO" id="GO:0045893">
    <property type="term" value="P:positive regulation of DNA-templated transcription"/>
    <property type="evidence" value="ECO:0007669"/>
    <property type="project" value="InterPro"/>
</dbReference>
<keyword evidence="5" id="KW-0539">Nucleus</keyword>
<proteinExistence type="predicted"/>
<dbReference type="InterPro" id="IPR043452">
    <property type="entry name" value="BZIP46-like"/>
</dbReference>
<comment type="subcellular location">
    <subcellularLocation>
        <location evidence="1">Nucleus</location>
    </subcellularLocation>
</comment>
<sequence length="505" mass="54922">MDFIRCRVEETKHLVGDDPEALVEAIQVGWTRPELGWFKLNVDASIQKDHMHQHALVAIGGVVRDMHGRWHGGFAVALLCKLATMGSYINFKNFGAQPDGSGGKPAGDYPLVRQSSIYSLTFDEFQNTLGGSGKDFGSMNMEDLLKSIWTAEESQVVASSAGGGDVSVPGGNLQRQGSLTLPRTLSQKTVDEVWRDVLKETIGVKDGNGFGGSNLGPREPTLGEMTLEEFLLRAGVVREDIQPSGRPDGNGVYDIGNNSGFTIGFQQTSRSNGVMGNQLSEHNNIVFNSPNLGVNTSGVTMSVAISSQQQPLQPQPQLQPLFPKQTTLAFSSPTNTSRLSSPGTKGPGVAIASTLNNNIVQGGATMVMGGLRNRAAVAGVSPGNHLHSDAIVKSGTDTQSESPSPYNFGEGGRGRRSSSSLEKVVERRRRRMIKNRESAARSRARKQAYTLELEAEVAKLREMNQELRKKQEEFVEMQKNQILETMNKPWGGKRRCLRRTLTGPW</sequence>
<evidence type="ECO:0000256" key="4">
    <source>
        <dbReference type="ARBA" id="ARBA00023163"/>
    </source>
</evidence>
<organism evidence="9 10">
    <name type="scientific">Buddleja alternifolia</name>
    <dbReference type="NCBI Taxonomy" id="168488"/>
    <lineage>
        <taxon>Eukaryota</taxon>
        <taxon>Viridiplantae</taxon>
        <taxon>Streptophyta</taxon>
        <taxon>Embryophyta</taxon>
        <taxon>Tracheophyta</taxon>
        <taxon>Spermatophyta</taxon>
        <taxon>Magnoliopsida</taxon>
        <taxon>eudicotyledons</taxon>
        <taxon>Gunneridae</taxon>
        <taxon>Pentapetalae</taxon>
        <taxon>asterids</taxon>
        <taxon>lamiids</taxon>
        <taxon>Lamiales</taxon>
        <taxon>Scrophulariaceae</taxon>
        <taxon>Buddlejeae</taxon>
        <taxon>Buddleja</taxon>
    </lineage>
</organism>
<dbReference type="Proteomes" id="UP000826271">
    <property type="component" value="Unassembled WGS sequence"/>
</dbReference>
<evidence type="ECO:0000256" key="3">
    <source>
        <dbReference type="ARBA" id="ARBA00023125"/>
    </source>
</evidence>
<dbReference type="EMBL" id="WHWC01000015">
    <property type="protein sequence ID" value="KAG8368381.1"/>
    <property type="molecule type" value="Genomic_DNA"/>
</dbReference>
<evidence type="ECO:0000259" key="8">
    <source>
        <dbReference type="PROSITE" id="PS50217"/>
    </source>
</evidence>
<dbReference type="GO" id="GO:0005634">
    <property type="term" value="C:nucleus"/>
    <property type="evidence" value="ECO:0007669"/>
    <property type="project" value="UniProtKB-SubCell"/>
</dbReference>
<dbReference type="PROSITE" id="PS00036">
    <property type="entry name" value="BZIP_BASIC"/>
    <property type="match status" value="1"/>
</dbReference>
<feature type="coiled-coil region" evidence="6">
    <location>
        <begin position="446"/>
        <end position="480"/>
    </location>
</feature>
<dbReference type="PROSITE" id="PS50217">
    <property type="entry name" value="BZIP"/>
    <property type="match status" value="1"/>
</dbReference>
<dbReference type="SUPFAM" id="SSF57959">
    <property type="entry name" value="Leucine zipper domain"/>
    <property type="match status" value="1"/>
</dbReference>
<feature type="compositionally biased region" description="Polar residues" evidence="7">
    <location>
        <begin position="395"/>
        <end position="405"/>
    </location>
</feature>
<dbReference type="GO" id="GO:0003677">
    <property type="term" value="F:DNA binding"/>
    <property type="evidence" value="ECO:0007669"/>
    <property type="project" value="UniProtKB-KW"/>
</dbReference>
<dbReference type="InterPro" id="IPR004827">
    <property type="entry name" value="bZIP"/>
</dbReference>
<gene>
    <name evidence="9" type="ORF">BUALT_Bualt15G0039600</name>
</gene>
<keyword evidence="3" id="KW-0238">DNA-binding</keyword>
<evidence type="ECO:0000256" key="6">
    <source>
        <dbReference type="SAM" id="Coils"/>
    </source>
</evidence>
<dbReference type="GO" id="GO:0046983">
    <property type="term" value="F:protein dimerization activity"/>
    <property type="evidence" value="ECO:0007669"/>
    <property type="project" value="UniProtKB-ARBA"/>
</dbReference>
<dbReference type="PANTHER" id="PTHR22952:SF463">
    <property type="entry name" value="ABSCISIC ACID-INSENSITIVE 5-LIKE PROTEIN 7"/>
    <property type="match status" value="1"/>
</dbReference>
<evidence type="ECO:0000256" key="5">
    <source>
        <dbReference type="ARBA" id="ARBA00023242"/>
    </source>
</evidence>
<comment type="caution">
    <text evidence="9">The sequence shown here is derived from an EMBL/GenBank/DDBJ whole genome shotgun (WGS) entry which is preliminary data.</text>
</comment>
<dbReference type="PANTHER" id="PTHR22952">
    <property type="entry name" value="CAMP-RESPONSE ELEMENT BINDING PROTEIN-RELATED"/>
    <property type="match status" value="1"/>
</dbReference>
<evidence type="ECO:0000256" key="7">
    <source>
        <dbReference type="SAM" id="MobiDB-lite"/>
    </source>
</evidence>
<evidence type="ECO:0000256" key="1">
    <source>
        <dbReference type="ARBA" id="ARBA00004123"/>
    </source>
</evidence>
<reference evidence="9" key="1">
    <citation type="submission" date="2019-10" db="EMBL/GenBank/DDBJ databases">
        <authorList>
            <person name="Zhang R."/>
            <person name="Pan Y."/>
            <person name="Wang J."/>
            <person name="Ma R."/>
            <person name="Yu S."/>
        </authorList>
    </citation>
    <scope>NUCLEOTIDE SEQUENCE</scope>
    <source>
        <strain evidence="9">LA-IB0</strain>
        <tissue evidence="9">Leaf</tissue>
    </source>
</reference>